<protein>
    <submittedName>
        <fullName evidence="2">Glycosyltransferase</fullName>
    </submittedName>
</protein>
<comment type="caution">
    <text evidence="2">The sequence shown here is derived from an EMBL/GenBank/DDBJ whole genome shotgun (WGS) entry which is preliminary data.</text>
</comment>
<gene>
    <name evidence="2" type="ORF">ENO08_06195</name>
</gene>
<dbReference type="SUPFAM" id="SSF53756">
    <property type="entry name" value="UDP-Glycosyltransferase/glycogen phosphorylase"/>
    <property type="match status" value="1"/>
</dbReference>
<reference evidence="2" key="1">
    <citation type="journal article" date="2020" name="mSystems">
        <title>Genome- and Community-Level Interaction Insights into Carbon Utilization and Element Cycling Functions of Hydrothermarchaeota in Hydrothermal Sediment.</title>
        <authorList>
            <person name="Zhou Z."/>
            <person name="Liu Y."/>
            <person name="Xu W."/>
            <person name="Pan J."/>
            <person name="Luo Z.H."/>
            <person name="Li M."/>
        </authorList>
    </citation>
    <scope>NUCLEOTIDE SEQUENCE [LARGE SCALE GENOMIC DNA]</scope>
    <source>
        <strain evidence="2">SpSt-1233</strain>
    </source>
</reference>
<feature type="domain" description="Glycosyl transferase family 1" evidence="1">
    <location>
        <begin position="12"/>
        <end position="169"/>
    </location>
</feature>
<dbReference type="Gene3D" id="3.40.50.2000">
    <property type="entry name" value="Glycogen Phosphorylase B"/>
    <property type="match status" value="2"/>
</dbReference>
<organism evidence="2">
    <name type="scientific">Eiseniibacteriota bacterium</name>
    <dbReference type="NCBI Taxonomy" id="2212470"/>
    <lineage>
        <taxon>Bacteria</taxon>
        <taxon>Candidatus Eiseniibacteriota</taxon>
    </lineage>
</organism>
<dbReference type="InterPro" id="IPR001296">
    <property type="entry name" value="Glyco_trans_1"/>
</dbReference>
<dbReference type="Pfam" id="PF00534">
    <property type="entry name" value="Glycos_transf_1"/>
    <property type="match status" value="1"/>
</dbReference>
<dbReference type="GO" id="GO:0016757">
    <property type="term" value="F:glycosyltransferase activity"/>
    <property type="evidence" value="ECO:0007669"/>
    <property type="project" value="TreeGrafter"/>
</dbReference>
<evidence type="ECO:0000259" key="1">
    <source>
        <dbReference type="Pfam" id="PF00534"/>
    </source>
</evidence>
<sequence>MHNGIPLPASVAQPTEKTILWVGSLKGVKDPMTFLDACRNLIKNDREIRVIVAGAGALRPDIERYLQKNSLSGNFALLGEVPYEKIPFAKASIFVNSSIRESSSNSLLEALSFGIPVVATDNPGNRDVLSGLSYHRIVPVSDPSRMAEAIMELLAVDRMTRDRIAEESRRYVEDNYSIGKMVDGYIRMFSGR</sequence>
<evidence type="ECO:0000313" key="2">
    <source>
        <dbReference type="EMBL" id="HER44032.1"/>
    </source>
</evidence>
<dbReference type="AlphaFoldDB" id="A0A7V2AVK7"/>
<dbReference type="PANTHER" id="PTHR12526">
    <property type="entry name" value="GLYCOSYLTRANSFERASE"/>
    <property type="match status" value="1"/>
</dbReference>
<dbReference type="CDD" id="cd03801">
    <property type="entry name" value="GT4_PimA-like"/>
    <property type="match status" value="1"/>
</dbReference>
<dbReference type="Proteomes" id="UP000886069">
    <property type="component" value="Unassembled WGS sequence"/>
</dbReference>
<accession>A0A7V2AVK7</accession>
<dbReference type="PANTHER" id="PTHR12526:SF638">
    <property type="entry name" value="SPORE COAT PROTEIN SA"/>
    <property type="match status" value="1"/>
</dbReference>
<dbReference type="EMBL" id="DSEC01000436">
    <property type="protein sequence ID" value="HER44032.1"/>
    <property type="molecule type" value="Genomic_DNA"/>
</dbReference>
<name>A0A7V2AVK7_UNCEI</name>
<proteinExistence type="predicted"/>